<evidence type="ECO:0000259" key="1">
    <source>
        <dbReference type="Pfam" id="PF12867"/>
    </source>
</evidence>
<evidence type="ECO:0000313" key="3">
    <source>
        <dbReference type="Proteomes" id="UP000606600"/>
    </source>
</evidence>
<proteinExistence type="predicted"/>
<gene>
    <name evidence="2" type="ORF">IDJ77_24030</name>
</gene>
<dbReference type="Gene3D" id="1.20.120.450">
    <property type="entry name" value="dinb family like domain"/>
    <property type="match status" value="1"/>
</dbReference>
<dbReference type="SUPFAM" id="SSF109854">
    <property type="entry name" value="DinB/YfiT-like putative metalloenzymes"/>
    <property type="match status" value="1"/>
</dbReference>
<evidence type="ECO:0000313" key="2">
    <source>
        <dbReference type="EMBL" id="MBD1366901.1"/>
    </source>
</evidence>
<accession>A0ABR7WX87</accession>
<dbReference type="EMBL" id="JACWMY010000015">
    <property type="protein sequence ID" value="MBD1366901.1"/>
    <property type="molecule type" value="Genomic_DNA"/>
</dbReference>
<protein>
    <submittedName>
        <fullName evidence="2">DinB family protein</fullName>
    </submittedName>
</protein>
<comment type="caution">
    <text evidence="2">The sequence shown here is derived from an EMBL/GenBank/DDBJ whole genome shotgun (WGS) entry which is preliminary data.</text>
</comment>
<name>A0ABR7WX87_9SPHI</name>
<organism evidence="2 3">
    <name type="scientific">Mucilaginibacter pankratovii</name>
    <dbReference type="NCBI Taxonomy" id="2772110"/>
    <lineage>
        <taxon>Bacteria</taxon>
        <taxon>Pseudomonadati</taxon>
        <taxon>Bacteroidota</taxon>
        <taxon>Sphingobacteriia</taxon>
        <taxon>Sphingobacteriales</taxon>
        <taxon>Sphingobacteriaceae</taxon>
        <taxon>Mucilaginibacter</taxon>
    </lineage>
</organism>
<reference evidence="2 3" key="1">
    <citation type="submission" date="2020-09" db="EMBL/GenBank/DDBJ databases">
        <title>Novel species of Mucilaginibacter isolated from a glacier on the Tibetan Plateau.</title>
        <authorList>
            <person name="Liu Q."/>
            <person name="Xin Y.-H."/>
        </authorList>
    </citation>
    <scope>NUCLEOTIDE SEQUENCE [LARGE SCALE GENOMIC DNA]</scope>
    <source>
        <strain evidence="2 3">ZT4R22</strain>
    </source>
</reference>
<dbReference type="InterPro" id="IPR034660">
    <property type="entry name" value="DinB/YfiT-like"/>
</dbReference>
<dbReference type="Pfam" id="PF12867">
    <property type="entry name" value="DinB_2"/>
    <property type="match status" value="1"/>
</dbReference>
<sequence>MDKQIEFIKQPRLMILSILDKFTMEQLNTIPAGFNNNIAWNLGHMLAAQYGIFYKRAGLEIDESFYQLYKPDSKPEGQITQAQLDEIKSMLITSLDKLEEDYANQIFTNYPTWTTRYGASISNIDEAIAFLPFHEGLHIGYIMAMRKLV</sequence>
<feature type="domain" description="DinB-like" evidence="1">
    <location>
        <begin position="14"/>
        <end position="142"/>
    </location>
</feature>
<keyword evidence="3" id="KW-1185">Reference proteome</keyword>
<dbReference type="InterPro" id="IPR024775">
    <property type="entry name" value="DinB-like"/>
</dbReference>
<dbReference type="Proteomes" id="UP000606600">
    <property type="component" value="Unassembled WGS sequence"/>
</dbReference>